<feature type="compositionally biased region" description="Basic and acidic residues" evidence="1">
    <location>
        <begin position="101"/>
        <end position="114"/>
    </location>
</feature>
<dbReference type="Proteomes" id="UP000717696">
    <property type="component" value="Unassembled WGS sequence"/>
</dbReference>
<evidence type="ECO:0000313" key="3">
    <source>
        <dbReference type="EMBL" id="KAH7155155.1"/>
    </source>
</evidence>
<keyword evidence="4" id="KW-1185">Reference proteome</keyword>
<accession>A0A9P9F5H9</accession>
<keyword evidence="2" id="KW-0732">Signal</keyword>
<evidence type="ECO:0000313" key="4">
    <source>
        <dbReference type="Proteomes" id="UP000717696"/>
    </source>
</evidence>
<dbReference type="OrthoDB" id="5103851at2759"/>
<protein>
    <submittedName>
        <fullName evidence="3">Uncharacterized protein</fullName>
    </submittedName>
</protein>
<dbReference type="AlphaFoldDB" id="A0A9P9F5H9"/>
<name>A0A9P9F5H9_9HYPO</name>
<comment type="caution">
    <text evidence="3">The sequence shown here is derived from an EMBL/GenBank/DDBJ whole genome shotgun (WGS) entry which is preliminary data.</text>
</comment>
<evidence type="ECO:0000256" key="2">
    <source>
        <dbReference type="SAM" id="SignalP"/>
    </source>
</evidence>
<reference evidence="3" key="1">
    <citation type="journal article" date="2021" name="Nat. Commun.">
        <title>Genetic determinants of endophytism in the Arabidopsis root mycobiome.</title>
        <authorList>
            <person name="Mesny F."/>
            <person name="Miyauchi S."/>
            <person name="Thiergart T."/>
            <person name="Pickel B."/>
            <person name="Atanasova L."/>
            <person name="Karlsson M."/>
            <person name="Huettel B."/>
            <person name="Barry K.W."/>
            <person name="Haridas S."/>
            <person name="Chen C."/>
            <person name="Bauer D."/>
            <person name="Andreopoulos W."/>
            <person name="Pangilinan J."/>
            <person name="LaButti K."/>
            <person name="Riley R."/>
            <person name="Lipzen A."/>
            <person name="Clum A."/>
            <person name="Drula E."/>
            <person name="Henrissat B."/>
            <person name="Kohler A."/>
            <person name="Grigoriev I.V."/>
            <person name="Martin F.M."/>
            <person name="Hacquard S."/>
        </authorList>
    </citation>
    <scope>NUCLEOTIDE SEQUENCE</scope>
    <source>
        <strain evidence="3">MPI-CAGE-AT-0021</strain>
    </source>
</reference>
<organism evidence="3 4">
    <name type="scientific">Dactylonectria estremocensis</name>
    <dbReference type="NCBI Taxonomy" id="1079267"/>
    <lineage>
        <taxon>Eukaryota</taxon>
        <taxon>Fungi</taxon>
        <taxon>Dikarya</taxon>
        <taxon>Ascomycota</taxon>
        <taxon>Pezizomycotina</taxon>
        <taxon>Sordariomycetes</taxon>
        <taxon>Hypocreomycetidae</taxon>
        <taxon>Hypocreales</taxon>
        <taxon>Nectriaceae</taxon>
        <taxon>Dactylonectria</taxon>
    </lineage>
</organism>
<feature type="region of interest" description="Disordered" evidence="1">
    <location>
        <begin position="73"/>
        <end position="165"/>
    </location>
</feature>
<proteinExistence type="predicted"/>
<feature type="signal peptide" evidence="2">
    <location>
        <begin position="1"/>
        <end position="27"/>
    </location>
</feature>
<dbReference type="EMBL" id="JAGMUU010000004">
    <property type="protein sequence ID" value="KAH7155155.1"/>
    <property type="molecule type" value="Genomic_DNA"/>
</dbReference>
<feature type="compositionally biased region" description="Polar residues" evidence="1">
    <location>
        <begin position="156"/>
        <end position="165"/>
    </location>
</feature>
<gene>
    <name evidence="3" type="ORF">B0J13DRAFT_604200</name>
</gene>
<evidence type="ECO:0000256" key="1">
    <source>
        <dbReference type="SAM" id="MobiDB-lite"/>
    </source>
</evidence>
<sequence length="235" mass="23340">MPVLKINALVCAMTLLGVFASTALSSAAYSDCSSTLPPVTQESGLTTSEGTVLYTWSVCTVVHQTACAVESSVSANVPPPPAPTGSVETLPGDGQISSYADTEHETSIHGEDHGSLTVPYESVPATGSQPGYSAPPPGATGPAESGEPSVPGETATAVTDESGSLSSVYLEPTNDALDTGSLSSIGFNPTATSGKSEPSGVSGTPTVTATGAATMANAQPAGMLFLVGMVIAIFV</sequence>
<feature type="chain" id="PRO_5040457508" evidence="2">
    <location>
        <begin position="28"/>
        <end position="235"/>
    </location>
</feature>